<name>A0AAW7Y315_9GAMM</name>
<organism evidence="1 2">
    <name type="scientific">Photobacterium sanguinicancri</name>
    <dbReference type="NCBI Taxonomy" id="875932"/>
    <lineage>
        <taxon>Bacteria</taxon>
        <taxon>Pseudomonadati</taxon>
        <taxon>Pseudomonadota</taxon>
        <taxon>Gammaproteobacteria</taxon>
        <taxon>Vibrionales</taxon>
        <taxon>Vibrionaceae</taxon>
        <taxon>Photobacterium</taxon>
    </lineage>
</organism>
<dbReference type="AlphaFoldDB" id="A0AAW7Y315"/>
<comment type="caution">
    <text evidence="1">The sequence shown here is derived from an EMBL/GenBank/DDBJ whole genome shotgun (WGS) entry which is preliminary data.</text>
</comment>
<dbReference type="RefSeq" id="WP_303498072.1">
    <property type="nucleotide sequence ID" value="NZ_JAUOPU010000002.1"/>
</dbReference>
<evidence type="ECO:0000313" key="1">
    <source>
        <dbReference type="EMBL" id="MDO6541338.1"/>
    </source>
</evidence>
<accession>A0AAW7Y315</accession>
<dbReference type="Proteomes" id="UP001170624">
    <property type="component" value="Unassembled WGS sequence"/>
</dbReference>
<reference evidence="1" key="1">
    <citation type="submission" date="2023-07" db="EMBL/GenBank/DDBJ databases">
        <title>Genome content predicts the carbon catabolic preferences of heterotrophic bacteria.</title>
        <authorList>
            <person name="Gralka M."/>
        </authorList>
    </citation>
    <scope>NUCLEOTIDE SEQUENCE</scope>
    <source>
        <strain evidence="1">G2M05</strain>
    </source>
</reference>
<protein>
    <recommendedName>
        <fullName evidence="3">Gfo/Idh/MocA-like oxidoreductase N-terminal domain-containing protein</fullName>
    </recommendedName>
</protein>
<proteinExistence type="predicted"/>
<evidence type="ECO:0000313" key="2">
    <source>
        <dbReference type="Proteomes" id="UP001170624"/>
    </source>
</evidence>
<sequence>MKDVVLVFGGLGHPKSSVVALYHDLLHALSTQYALVAIDPAASDLAAHSQFDFPYVARYSSLEQYLTHYSKRLDTTNKNVARIAAALILTPVGSHLSIIKHLSASVNVDQLLFVVEKPSFALSEVDEGFSQVIPELKHRGARFYFIDTALVSPSVQALFTPDPFAQDLSVHDNLSDQMLSLDQLGMPEKIVAIASDNPTESIEVLKSYRFANRVELLNARQLLCPLKSGGAGFGFDMGIHAIAGLVRYLQLAGMSDADINFDFVRAESLEYSKLVRSQGAETHLYATGTITWLPLQPVDKQYLKSQPHSVQCCRLSLEAGKAGDIWDRRLELHFRDTVIAIGFGTLVHPPYLWRKDKNGTKLRTFDVRGAGYKMHFNDILFALGVDCSPILTCEDSETLMSKSMNLLSGLFVSLGDTQIEKERNIFKTKQHVYQHIDEVCSSASRHQPSFLTAKQITIRDALTLMLNDLALKAVMT</sequence>
<gene>
    <name evidence="1" type="ORF">Q4568_02270</name>
</gene>
<dbReference type="EMBL" id="JAUOPU010000002">
    <property type="protein sequence ID" value="MDO6541338.1"/>
    <property type="molecule type" value="Genomic_DNA"/>
</dbReference>
<evidence type="ECO:0008006" key="3">
    <source>
        <dbReference type="Google" id="ProtNLM"/>
    </source>
</evidence>